<dbReference type="Pfam" id="PF00593">
    <property type="entry name" value="TonB_dep_Rec_b-barrel"/>
    <property type="match status" value="1"/>
</dbReference>
<dbReference type="Gene3D" id="2.40.170.20">
    <property type="entry name" value="TonB-dependent receptor, beta-barrel domain"/>
    <property type="match status" value="1"/>
</dbReference>
<dbReference type="PROSITE" id="PS52016">
    <property type="entry name" value="TONB_DEPENDENT_REC_3"/>
    <property type="match status" value="1"/>
</dbReference>
<protein>
    <submittedName>
        <fullName evidence="20">Catecholate siderophore receptor Fiu</fullName>
    </submittedName>
</protein>
<evidence type="ECO:0000256" key="4">
    <source>
        <dbReference type="ARBA" id="ARBA00022452"/>
    </source>
</evidence>
<dbReference type="InterPro" id="IPR000531">
    <property type="entry name" value="Beta-barrel_TonB"/>
</dbReference>
<evidence type="ECO:0000259" key="18">
    <source>
        <dbReference type="Pfam" id="PF00593"/>
    </source>
</evidence>
<organism evidence="20 21">
    <name type="scientific">Acinetobacter chinensis</name>
    <dbReference type="NCBI Taxonomy" id="2004650"/>
    <lineage>
        <taxon>Bacteria</taxon>
        <taxon>Pseudomonadati</taxon>
        <taxon>Pseudomonadota</taxon>
        <taxon>Gammaproteobacteria</taxon>
        <taxon>Moraxellales</taxon>
        <taxon>Moraxellaceae</taxon>
        <taxon>Acinetobacter</taxon>
    </lineage>
</organism>
<evidence type="ECO:0000256" key="17">
    <source>
        <dbReference type="SAM" id="SignalP"/>
    </source>
</evidence>
<evidence type="ECO:0000256" key="9">
    <source>
        <dbReference type="ARBA" id="ARBA00023065"/>
    </source>
</evidence>
<feature type="domain" description="TonB-dependent receptor-like beta-barrel" evidence="18">
    <location>
        <begin position="285"/>
        <end position="735"/>
    </location>
</feature>
<evidence type="ECO:0000256" key="10">
    <source>
        <dbReference type="ARBA" id="ARBA00023077"/>
    </source>
</evidence>
<evidence type="ECO:0000256" key="2">
    <source>
        <dbReference type="ARBA" id="ARBA00009810"/>
    </source>
</evidence>
<dbReference type="PANTHER" id="PTHR32552:SF89">
    <property type="entry name" value="CATECHOLATE SIDEROPHORE RECEPTOR FIU"/>
    <property type="match status" value="1"/>
</dbReference>
<comment type="subcellular location">
    <subcellularLocation>
        <location evidence="1 14">Cell outer membrane</location>
        <topology evidence="1 14">Multi-pass membrane protein</topology>
    </subcellularLocation>
</comment>
<dbReference type="EMBL" id="JASVDY010000003">
    <property type="protein sequence ID" value="MDV2469507.1"/>
    <property type="molecule type" value="Genomic_DNA"/>
</dbReference>
<evidence type="ECO:0000256" key="11">
    <source>
        <dbReference type="ARBA" id="ARBA00023136"/>
    </source>
</evidence>
<feature type="signal peptide" evidence="17">
    <location>
        <begin position="1"/>
        <end position="28"/>
    </location>
</feature>
<dbReference type="RefSeq" id="WP_317084260.1">
    <property type="nucleotide sequence ID" value="NZ_JASVDY010000003.1"/>
</dbReference>
<dbReference type="SUPFAM" id="SSF56935">
    <property type="entry name" value="Porins"/>
    <property type="match status" value="1"/>
</dbReference>
<keyword evidence="4 14" id="KW-1134">Transmembrane beta strand</keyword>
<gene>
    <name evidence="20" type="ORF">QR674_10975</name>
</gene>
<dbReference type="NCBIfam" id="TIGR01783">
    <property type="entry name" value="TonB-siderophor"/>
    <property type="match status" value="1"/>
</dbReference>
<evidence type="ECO:0000256" key="13">
    <source>
        <dbReference type="ARBA" id="ARBA00023237"/>
    </source>
</evidence>
<keyword evidence="8" id="KW-0408">Iron</keyword>
<dbReference type="NCBIfam" id="NF007349">
    <property type="entry name" value="PRK09840.1"/>
    <property type="match status" value="1"/>
</dbReference>
<dbReference type="InterPro" id="IPR036942">
    <property type="entry name" value="Beta-barrel_TonB_sf"/>
</dbReference>
<reference evidence="20 21" key="1">
    <citation type="submission" date="2023-06" db="EMBL/GenBank/DDBJ databases">
        <title>Genomic Analysis of Acinetobacter Strains Recovered from South Australian Aquatic Samples provides Insights into the Circulation of Antibiotic Resistance determinants in the Environment.</title>
        <authorList>
            <person name="Tobin L."/>
            <person name="Jarocki V.M."/>
            <person name="Kenyon J."/>
            <person name="Drigo B."/>
            <person name="Donner E."/>
            <person name="Djordjevic S.P."/>
            <person name="Hamidian M."/>
        </authorList>
    </citation>
    <scope>NUCLEOTIDE SEQUENCE [LARGE SCALE GENOMIC DNA]</scope>
    <source>
        <strain evidence="20 21">SAAc652</strain>
    </source>
</reference>
<evidence type="ECO:0000256" key="12">
    <source>
        <dbReference type="ARBA" id="ARBA00023170"/>
    </source>
</evidence>
<evidence type="ECO:0000256" key="14">
    <source>
        <dbReference type="PROSITE-ProRule" id="PRU01360"/>
    </source>
</evidence>
<evidence type="ECO:0000256" key="8">
    <source>
        <dbReference type="ARBA" id="ARBA00023004"/>
    </source>
</evidence>
<keyword evidence="5" id="KW-0410">Iron transport</keyword>
<dbReference type="InterPro" id="IPR012910">
    <property type="entry name" value="Plug_dom"/>
</dbReference>
<sequence length="767" mass="83287">MSFIKTRKKIVSTAIASSLSVMATAAIAQDGVTQAQQLETIHTKATAEHSLKVEKASSDKFTQSQLNTTQTMAIIPEKVLKEQNATTLTEALRNVPGVGTFSLGENGRMNTGDAVTMRGFDTANSIFIDGIRDLGNVTRDMFNYEQIEVFKGPAGTDNGRTAASGSINMSTKKAQLEDSNSASLGFGSDEYYRATADINKVINDTTAIRFNAMGESSDGIGRDGVENEKWAAALSAGFGLGTDLRLFLDFLHTEQDNVLDGGIPTVGLPGFDANKSTNASIKSLASYLNSHKVDTSNYYGASEDFDDVTADMVTARIEYDLNDKTKIKNTSRWGKTEHQYLTTFSGNAFTTTNSADPEDASSMRVSGSTNNSDTENQIITNQTSLVTSFNTGKLKHDLSTGVEFTREEMKTRGWTATVTGTNSLYNPQGTVSTALVRNTNGNGDSEGQMDTYSIFAFDTIEISPQFSVNGGVRLDHYKLDSDSFINTAVSGQPANYQAINLKDDGNLFNWKVGALYKPTPNGSLYANYAVQQQAPGTITGGDGIGNANAFAPSTGASSNNNLELDPQEIETIEIGAKWEFFDNRLLLTGALFQTELTNELEKDGDLYYQTGEKSVKGVELGAIGNINDNWQVVAGYTHQKSDIKNVTQAASSQQVSADGSNNMPFTPSDAFTLWTTYTMDKWSIGSGARYNGEMTKNKDGNQVGPAVIPDYWVFDSMVSYQATPNIGIQFNINNLFDEDYINGINRGGLRYITGAERNYRMTLNFKF</sequence>
<feature type="region of interest" description="Disordered" evidence="16">
    <location>
        <begin position="348"/>
        <end position="375"/>
    </location>
</feature>
<evidence type="ECO:0000313" key="21">
    <source>
        <dbReference type="Proteomes" id="UP001278188"/>
    </source>
</evidence>
<feature type="compositionally biased region" description="Polar residues" evidence="16">
    <location>
        <begin position="363"/>
        <end position="375"/>
    </location>
</feature>
<keyword evidence="11 14" id="KW-0472">Membrane</keyword>
<dbReference type="InterPro" id="IPR010105">
    <property type="entry name" value="TonB_sidphr_rcpt"/>
</dbReference>
<evidence type="ECO:0000256" key="7">
    <source>
        <dbReference type="ARBA" id="ARBA00022729"/>
    </source>
</evidence>
<evidence type="ECO:0000256" key="15">
    <source>
        <dbReference type="RuleBase" id="RU003357"/>
    </source>
</evidence>
<dbReference type="Proteomes" id="UP001278188">
    <property type="component" value="Unassembled WGS sequence"/>
</dbReference>
<keyword evidence="6 14" id="KW-0812">Transmembrane</keyword>
<proteinExistence type="inferred from homology"/>
<evidence type="ECO:0000256" key="1">
    <source>
        <dbReference type="ARBA" id="ARBA00004571"/>
    </source>
</evidence>
<name>A0ABU3WGR0_9GAMM</name>
<keyword evidence="21" id="KW-1185">Reference proteome</keyword>
<evidence type="ECO:0000313" key="20">
    <source>
        <dbReference type="EMBL" id="MDV2469507.1"/>
    </source>
</evidence>
<dbReference type="PANTHER" id="PTHR32552">
    <property type="entry name" value="FERRICHROME IRON RECEPTOR-RELATED"/>
    <property type="match status" value="1"/>
</dbReference>
<keyword evidence="10 15" id="KW-0798">TonB box</keyword>
<feature type="domain" description="TonB-dependent receptor plug" evidence="19">
    <location>
        <begin position="65"/>
        <end position="165"/>
    </location>
</feature>
<feature type="chain" id="PRO_5046040013" evidence="17">
    <location>
        <begin position="29"/>
        <end position="767"/>
    </location>
</feature>
<keyword evidence="3 14" id="KW-0813">Transport</keyword>
<keyword evidence="9" id="KW-0406">Ion transport</keyword>
<comment type="similarity">
    <text evidence="2 14 15">Belongs to the TonB-dependent receptor family.</text>
</comment>
<dbReference type="InterPro" id="IPR039426">
    <property type="entry name" value="TonB-dep_rcpt-like"/>
</dbReference>
<comment type="caution">
    <text evidence="20">The sequence shown here is derived from an EMBL/GenBank/DDBJ whole genome shotgun (WGS) entry which is preliminary data.</text>
</comment>
<evidence type="ECO:0000256" key="3">
    <source>
        <dbReference type="ARBA" id="ARBA00022448"/>
    </source>
</evidence>
<keyword evidence="7 17" id="KW-0732">Signal</keyword>
<dbReference type="CDD" id="cd01347">
    <property type="entry name" value="ligand_gated_channel"/>
    <property type="match status" value="1"/>
</dbReference>
<evidence type="ECO:0000256" key="5">
    <source>
        <dbReference type="ARBA" id="ARBA00022496"/>
    </source>
</evidence>
<keyword evidence="12 20" id="KW-0675">Receptor</keyword>
<evidence type="ECO:0000256" key="16">
    <source>
        <dbReference type="SAM" id="MobiDB-lite"/>
    </source>
</evidence>
<dbReference type="InterPro" id="IPR037066">
    <property type="entry name" value="Plug_dom_sf"/>
</dbReference>
<evidence type="ECO:0000256" key="6">
    <source>
        <dbReference type="ARBA" id="ARBA00022692"/>
    </source>
</evidence>
<accession>A0ABU3WGR0</accession>
<dbReference type="Pfam" id="PF07715">
    <property type="entry name" value="Plug"/>
    <property type="match status" value="1"/>
</dbReference>
<keyword evidence="13 14" id="KW-0998">Cell outer membrane</keyword>
<evidence type="ECO:0000259" key="19">
    <source>
        <dbReference type="Pfam" id="PF07715"/>
    </source>
</evidence>
<dbReference type="Gene3D" id="2.170.130.10">
    <property type="entry name" value="TonB-dependent receptor, plug domain"/>
    <property type="match status" value="1"/>
</dbReference>